<gene>
    <name evidence="2" type="ORF">J2S19_004690</name>
</gene>
<dbReference type="RefSeq" id="WP_307346533.1">
    <property type="nucleotide sequence ID" value="NZ_JAUSUD010000036.1"/>
</dbReference>
<name>A0ABT9ZQ31_9BACI</name>
<keyword evidence="1" id="KW-0812">Transmembrane</keyword>
<evidence type="ECO:0000256" key="1">
    <source>
        <dbReference type="SAM" id="Phobius"/>
    </source>
</evidence>
<protein>
    <submittedName>
        <fullName evidence="2">Uncharacterized membrane protein HdeD (DUF308 family)</fullName>
    </submittedName>
</protein>
<organism evidence="2 3">
    <name type="scientific">Metabacillus malikii</name>
    <dbReference type="NCBI Taxonomy" id="1504265"/>
    <lineage>
        <taxon>Bacteria</taxon>
        <taxon>Bacillati</taxon>
        <taxon>Bacillota</taxon>
        <taxon>Bacilli</taxon>
        <taxon>Bacillales</taxon>
        <taxon>Bacillaceae</taxon>
        <taxon>Metabacillus</taxon>
    </lineage>
</organism>
<dbReference type="Proteomes" id="UP001234495">
    <property type="component" value="Unassembled WGS sequence"/>
</dbReference>
<keyword evidence="3" id="KW-1185">Reference proteome</keyword>
<feature type="transmembrane region" description="Helical" evidence="1">
    <location>
        <begin position="57"/>
        <end position="77"/>
    </location>
</feature>
<comment type="caution">
    <text evidence="2">The sequence shown here is derived from an EMBL/GenBank/DDBJ whole genome shotgun (WGS) entry which is preliminary data.</text>
</comment>
<evidence type="ECO:0000313" key="2">
    <source>
        <dbReference type="EMBL" id="MDQ0233345.1"/>
    </source>
</evidence>
<evidence type="ECO:0000313" key="3">
    <source>
        <dbReference type="Proteomes" id="UP001234495"/>
    </source>
</evidence>
<keyword evidence="1" id="KW-1133">Transmembrane helix</keyword>
<reference evidence="2 3" key="1">
    <citation type="submission" date="2023-07" db="EMBL/GenBank/DDBJ databases">
        <title>Genomic Encyclopedia of Type Strains, Phase IV (KMG-IV): sequencing the most valuable type-strain genomes for metagenomic binning, comparative biology and taxonomic classification.</title>
        <authorList>
            <person name="Goeker M."/>
        </authorList>
    </citation>
    <scope>NUCLEOTIDE SEQUENCE [LARGE SCALE GENOMIC DNA]</scope>
    <source>
        <strain evidence="2 3">DSM 29005</strain>
    </source>
</reference>
<dbReference type="EMBL" id="JAUSUD010000036">
    <property type="protein sequence ID" value="MDQ0233345.1"/>
    <property type="molecule type" value="Genomic_DNA"/>
</dbReference>
<keyword evidence="1" id="KW-0472">Membrane</keyword>
<sequence>MTIFIGLLLIFWGIFVLYSSTFRLKKGDYHDTGPIGVSGYIEFEFLFKFLNRFPANVMKGFTFFIGIALVTFGTIIIV</sequence>
<accession>A0ABT9ZQ31</accession>
<proteinExistence type="predicted"/>